<dbReference type="InterPro" id="IPR001753">
    <property type="entry name" value="Enoyl-CoA_hydra/iso"/>
</dbReference>
<comment type="similarity">
    <text evidence="1">Belongs to the enoyl-CoA hydratase/isomerase family.</text>
</comment>
<protein>
    <recommendedName>
        <fullName evidence="3">Enoyl-CoA hydratase</fullName>
    </recommendedName>
</protein>
<dbReference type="Gene3D" id="3.90.226.10">
    <property type="entry name" value="2-enoyl-CoA Hydratase, Chain A, domain 1"/>
    <property type="match status" value="1"/>
</dbReference>
<dbReference type="PANTHER" id="PTHR43802">
    <property type="entry name" value="ENOYL-COA HYDRATASE"/>
    <property type="match status" value="1"/>
</dbReference>
<accession>A0A0F8Y2U9</accession>
<dbReference type="InterPro" id="IPR029045">
    <property type="entry name" value="ClpP/crotonase-like_dom_sf"/>
</dbReference>
<reference evidence="2" key="1">
    <citation type="journal article" date="2015" name="Nature">
        <title>Complex archaea that bridge the gap between prokaryotes and eukaryotes.</title>
        <authorList>
            <person name="Spang A."/>
            <person name="Saw J.H."/>
            <person name="Jorgensen S.L."/>
            <person name="Zaremba-Niedzwiedzka K."/>
            <person name="Martijn J."/>
            <person name="Lind A.E."/>
            <person name="van Eijk R."/>
            <person name="Schleper C."/>
            <person name="Guy L."/>
            <person name="Ettema T.J."/>
        </authorList>
    </citation>
    <scope>NUCLEOTIDE SEQUENCE</scope>
</reference>
<dbReference type="CDD" id="cd06558">
    <property type="entry name" value="crotonase-like"/>
    <property type="match status" value="1"/>
</dbReference>
<proteinExistence type="inferred from homology"/>
<dbReference type="EMBL" id="LAZR01055780">
    <property type="protein sequence ID" value="KKK75618.1"/>
    <property type="molecule type" value="Genomic_DNA"/>
</dbReference>
<evidence type="ECO:0000256" key="1">
    <source>
        <dbReference type="ARBA" id="ARBA00005254"/>
    </source>
</evidence>
<dbReference type="AlphaFoldDB" id="A0A0F8Y2U9"/>
<evidence type="ECO:0008006" key="3">
    <source>
        <dbReference type="Google" id="ProtNLM"/>
    </source>
</evidence>
<dbReference type="Pfam" id="PF00378">
    <property type="entry name" value="ECH_1"/>
    <property type="match status" value="1"/>
</dbReference>
<dbReference type="SUPFAM" id="SSF52096">
    <property type="entry name" value="ClpP/crotonase"/>
    <property type="match status" value="1"/>
</dbReference>
<sequence length="108" mass="11288">MAAMGSLVSVERRERVALVTLERPEKRNALSIELREELAGAFEQLAADDGVACAVLTGAGPAFCAGMDKSQFGGDRRNRERLVESSVAAFGAVGRFPKPAVAAVNGPA</sequence>
<gene>
    <name evidence="2" type="ORF">LCGC14_2871890</name>
</gene>
<evidence type="ECO:0000313" key="2">
    <source>
        <dbReference type="EMBL" id="KKK75618.1"/>
    </source>
</evidence>
<feature type="non-terminal residue" evidence="2">
    <location>
        <position position="108"/>
    </location>
</feature>
<dbReference type="PANTHER" id="PTHR43802:SF1">
    <property type="entry name" value="IP11341P-RELATED"/>
    <property type="match status" value="1"/>
</dbReference>
<comment type="caution">
    <text evidence="2">The sequence shown here is derived from an EMBL/GenBank/DDBJ whole genome shotgun (WGS) entry which is preliminary data.</text>
</comment>
<name>A0A0F8Y2U9_9ZZZZ</name>
<organism evidence="2">
    <name type="scientific">marine sediment metagenome</name>
    <dbReference type="NCBI Taxonomy" id="412755"/>
    <lineage>
        <taxon>unclassified sequences</taxon>
        <taxon>metagenomes</taxon>
        <taxon>ecological metagenomes</taxon>
    </lineage>
</organism>